<dbReference type="GO" id="GO:0005737">
    <property type="term" value="C:cytoplasm"/>
    <property type="evidence" value="ECO:0007669"/>
    <property type="project" value="UniProtKB-SubCell"/>
</dbReference>
<dbReference type="CDD" id="cd00293">
    <property type="entry name" value="USP-like"/>
    <property type="match status" value="1"/>
</dbReference>
<protein>
    <recommendedName>
        <fullName evidence="2">Universal stress protein</fullName>
    </recommendedName>
</protein>
<evidence type="ECO:0000313" key="7">
    <source>
        <dbReference type="Proteomes" id="UP000070063"/>
    </source>
</evidence>
<dbReference type="SUPFAM" id="SSF52402">
    <property type="entry name" value="Adenine nucleotide alpha hydrolases-like"/>
    <property type="match status" value="1"/>
</dbReference>
<keyword evidence="2" id="KW-0963">Cytoplasm</keyword>
<evidence type="ECO:0000256" key="2">
    <source>
        <dbReference type="PIRNR" id="PIRNR006276"/>
    </source>
</evidence>
<dbReference type="RefSeq" id="WP_002458864.1">
    <property type="nucleotide sequence ID" value="NZ_AP021848.1"/>
</dbReference>
<gene>
    <name evidence="6" type="ORF">EQ812_09310</name>
    <name evidence="5" type="ORF">FO454_07280</name>
    <name evidence="4" type="ORF">HMPREF3225_02056</name>
</gene>
<dbReference type="Gene3D" id="3.40.50.620">
    <property type="entry name" value="HUPs"/>
    <property type="match status" value="1"/>
</dbReference>
<dbReference type="Proteomes" id="UP000325462">
    <property type="component" value="Chromosome"/>
</dbReference>
<keyword evidence="9" id="KW-1185">Reference proteome</keyword>
<dbReference type="InterPro" id="IPR006015">
    <property type="entry name" value="Universal_stress_UspA"/>
</dbReference>
<evidence type="ECO:0000313" key="4">
    <source>
        <dbReference type="EMBL" id="KXA37102.1"/>
    </source>
</evidence>
<reference evidence="6 8" key="2">
    <citation type="journal article" date="2019" name="Sci. Transl. Med.">
        <title>Quorum sensing between bacterial species on the skin protects against epidermal injury in atopic dermatitis.</title>
        <authorList>
            <person name="Williams M.R."/>
        </authorList>
    </citation>
    <scope>NUCLEOTIDE SEQUENCE [LARGE SCALE GENOMIC DNA]</scope>
    <source>
        <strain evidence="6 8">E7</strain>
    </source>
</reference>
<accession>A0A133Q2K8</accession>
<dbReference type="InterPro" id="IPR014729">
    <property type="entry name" value="Rossmann-like_a/b/a_fold"/>
</dbReference>
<evidence type="ECO:0000259" key="3">
    <source>
        <dbReference type="Pfam" id="PF00582"/>
    </source>
</evidence>
<dbReference type="eggNOG" id="COG0589">
    <property type="taxonomic scope" value="Bacteria"/>
</dbReference>
<dbReference type="EMBL" id="LRQI01000079">
    <property type="protein sequence ID" value="KXA37102.1"/>
    <property type="molecule type" value="Genomic_DNA"/>
</dbReference>
<organism evidence="6 8">
    <name type="scientific">Staphylococcus lugdunensis</name>
    <dbReference type="NCBI Taxonomy" id="28035"/>
    <lineage>
        <taxon>Bacteria</taxon>
        <taxon>Bacillati</taxon>
        <taxon>Bacillota</taxon>
        <taxon>Bacilli</taxon>
        <taxon>Bacillales</taxon>
        <taxon>Staphylococcaceae</taxon>
        <taxon>Staphylococcus</taxon>
    </lineage>
</organism>
<reference evidence="5 9" key="3">
    <citation type="submission" date="2019-07" db="EMBL/GenBank/DDBJ databases">
        <title>Comparative genome analysis of staphylococcus lugdunensis shows clonal complex-dependent diversity of the putative virulence factor, ess/type vii locus.</title>
        <authorList>
            <person name="Lebeurre J."/>
            <person name="Dahyot S."/>
            <person name="Diene S."/>
            <person name="Paulay A."/>
            <person name="Aubourg M."/>
            <person name="Argemi X."/>
            <person name="Giard J.-C."/>
            <person name="Tournier I."/>
            <person name="Francois P."/>
            <person name="Pestel-Caron M."/>
        </authorList>
    </citation>
    <scope>NUCLEOTIDE SEQUENCE [LARGE SCALE GENOMIC DNA]</scope>
    <source>
        <strain evidence="5 9">SL13</strain>
    </source>
</reference>
<dbReference type="GeneID" id="58089515"/>
<dbReference type="InterPro" id="IPR006016">
    <property type="entry name" value="UspA"/>
</dbReference>
<evidence type="ECO:0000313" key="8">
    <source>
        <dbReference type="Proteomes" id="UP000293637"/>
    </source>
</evidence>
<feature type="domain" description="UspA" evidence="3">
    <location>
        <begin position="4"/>
        <end position="143"/>
    </location>
</feature>
<dbReference type="Proteomes" id="UP000293637">
    <property type="component" value="Unassembled WGS sequence"/>
</dbReference>
<dbReference type="PRINTS" id="PR01438">
    <property type="entry name" value="UNVRSLSTRESS"/>
</dbReference>
<evidence type="ECO:0000313" key="9">
    <source>
        <dbReference type="Proteomes" id="UP000325462"/>
    </source>
</evidence>
<reference evidence="4 7" key="1">
    <citation type="submission" date="2016-01" db="EMBL/GenBank/DDBJ databases">
        <authorList>
            <person name="Mitreva M."/>
            <person name="Pepin K.H."/>
            <person name="Mihindukulasuriya K.A."/>
            <person name="Fulton R."/>
            <person name="Fronick C."/>
            <person name="O'Laughlin M."/>
            <person name="Miner T."/>
            <person name="Herter B."/>
            <person name="Rosa B.A."/>
            <person name="Cordes M."/>
            <person name="Tomlinson C."/>
            <person name="Wollam A."/>
            <person name="Palsikar V.B."/>
            <person name="Mardis E.R."/>
            <person name="Wilson R.K."/>
        </authorList>
    </citation>
    <scope>NUCLEOTIDE SEQUENCE [LARGE SCALE GENOMIC DNA]</scope>
    <source>
        <strain evidence="4 7">MJR7738</strain>
    </source>
</reference>
<dbReference type="PIRSF" id="PIRSF006276">
    <property type="entry name" value="UspA"/>
    <property type="match status" value="1"/>
</dbReference>
<name>A0A133Q2K8_STALU</name>
<dbReference type="PANTHER" id="PTHR46268:SF6">
    <property type="entry name" value="UNIVERSAL STRESS PROTEIN UP12"/>
    <property type="match status" value="1"/>
</dbReference>
<sequence length="166" mass="18465">MLTYKNILIAVDGSHEAEWAFNKAVDVAKRNEAKLTIVNIIDSRTYSSYEVYDAQFTEKSKNFSEDLLRGYKEVATKAGVPTVETRLEFGSPKAIIPKKLASELHADLIMCGTSGLNAVERFIVGSVSEAIVRHAPCDVLVVRTEEIPEDFQPQVATAELRKQYQA</sequence>
<dbReference type="Proteomes" id="UP000070063">
    <property type="component" value="Unassembled WGS sequence"/>
</dbReference>
<evidence type="ECO:0000313" key="5">
    <source>
        <dbReference type="EMBL" id="QEX38688.1"/>
    </source>
</evidence>
<dbReference type="STRING" id="28035.B6N84_05855"/>
<comment type="subcellular location">
    <subcellularLocation>
        <location evidence="2">Cytoplasm</location>
    </subcellularLocation>
</comment>
<dbReference type="AlphaFoldDB" id="A0A133Q2K8"/>
<proteinExistence type="inferred from homology"/>
<dbReference type="EMBL" id="CP041722">
    <property type="protein sequence ID" value="QEX38688.1"/>
    <property type="molecule type" value="Genomic_DNA"/>
</dbReference>
<dbReference type="EMBL" id="SCHB01000006">
    <property type="protein sequence ID" value="TBW71668.1"/>
    <property type="molecule type" value="Genomic_DNA"/>
</dbReference>
<dbReference type="PANTHER" id="PTHR46268">
    <property type="entry name" value="STRESS RESPONSE PROTEIN NHAX"/>
    <property type="match status" value="1"/>
</dbReference>
<comment type="similarity">
    <text evidence="1 2">Belongs to the universal stress protein A family.</text>
</comment>
<dbReference type="Pfam" id="PF00582">
    <property type="entry name" value="Usp"/>
    <property type="match status" value="1"/>
</dbReference>
<evidence type="ECO:0000256" key="1">
    <source>
        <dbReference type="ARBA" id="ARBA00008791"/>
    </source>
</evidence>
<evidence type="ECO:0000313" key="6">
    <source>
        <dbReference type="EMBL" id="TBW71668.1"/>
    </source>
</evidence>